<evidence type="ECO:0000256" key="3">
    <source>
        <dbReference type="ARBA" id="ARBA00022553"/>
    </source>
</evidence>
<dbReference type="AlphaFoldDB" id="A0AAW9RYG6"/>
<sequence length="231" mass="25819">MSALARILVVDDEAQIRRFLRVALEAHAYAVFEAATGLEAVQKAATEDPHLIVLDLGLPDIDGKAVIAKVREWSQTPILVLSVRQAEAEKVEALDAGAQDYVVKPFGIKELLARIRSLLRDRSASEDAGVHAAVAIGNLHIDVAAHEVRKDGKPLKLTRKEFDVLWTLARHAGRIVTHKALLREVWGKAHEHDTQYLRVFIRQLRRKLDDDPASPRYIMNEPGVGYRLLEP</sequence>
<dbReference type="SUPFAM" id="SSF52172">
    <property type="entry name" value="CheY-like"/>
    <property type="match status" value="1"/>
</dbReference>
<keyword evidence="3 8" id="KW-0597">Phosphoprotein</keyword>
<dbReference type="SMART" id="SM00862">
    <property type="entry name" value="Trans_reg_C"/>
    <property type="match status" value="1"/>
</dbReference>
<evidence type="ECO:0000256" key="5">
    <source>
        <dbReference type="ARBA" id="ARBA00023015"/>
    </source>
</evidence>
<reference evidence="12 13" key="1">
    <citation type="submission" date="2024-02" db="EMBL/GenBank/DDBJ databases">
        <title>Genome analysis and characterization of Microbaculum marinisediminis sp. nov., isolated from marine sediment.</title>
        <authorList>
            <person name="Du Z.-J."/>
            <person name="Ye Y.-Q."/>
            <person name="Zhang Z.-R."/>
            <person name="Yuan S.-M."/>
            <person name="Zhang X.-Y."/>
        </authorList>
    </citation>
    <scope>NUCLEOTIDE SEQUENCE [LARGE SCALE GENOMIC DNA]</scope>
    <source>
        <strain evidence="12 13">SDUM1044001</strain>
    </source>
</reference>
<dbReference type="InterPro" id="IPR036388">
    <property type="entry name" value="WH-like_DNA-bd_sf"/>
</dbReference>
<dbReference type="InterPro" id="IPR011006">
    <property type="entry name" value="CheY-like_superfamily"/>
</dbReference>
<evidence type="ECO:0000313" key="13">
    <source>
        <dbReference type="Proteomes" id="UP001378188"/>
    </source>
</evidence>
<dbReference type="GO" id="GO:0000987">
    <property type="term" value="F:cis-regulatory region sequence-specific DNA binding"/>
    <property type="evidence" value="ECO:0007669"/>
    <property type="project" value="UniProtKB-ARBA"/>
</dbReference>
<dbReference type="Gene3D" id="6.10.250.690">
    <property type="match status" value="1"/>
</dbReference>
<evidence type="ECO:0000313" key="12">
    <source>
        <dbReference type="EMBL" id="MEJ8574009.1"/>
    </source>
</evidence>
<dbReference type="InterPro" id="IPR001789">
    <property type="entry name" value="Sig_transdc_resp-reg_receiver"/>
</dbReference>
<evidence type="ECO:0000259" key="10">
    <source>
        <dbReference type="PROSITE" id="PS50110"/>
    </source>
</evidence>
<dbReference type="CDD" id="cd17620">
    <property type="entry name" value="REC_OmpR_KdpE-like"/>
    <property type="match status" value="1"/>
</dbReference>
<gene>
    <name evidence="12" type="ORF">V3328_21150</name>
</gene>
<dbReference type="FunFam" id="3.40.50.2300:FF:000021">
    <property type="entry name" value="Two-component system response regulator KdpE"/>
    <property type="match status" value="1"/>
</dbReference>
<evidence type="ECO:0000256" key="9">
    <source>
        <dbReference type="PROSITE-ProRule" id="PRU01091"/>
    </source>
</evidence>
<keyword evidence="7" id="KW-0804">Transcription</keyword>
<dbReference type="PANTHER" id="PTHR48111">
    <property type="entry name" value="REGULATOR OF RPOS"/>
    <property type="match status" value="1"/>
</dbReference>
<dbReference type="GO" id="GO:0032993">
    <property type="term" value="C:protein-DNA complex"/>
    <property type="evidence" value="ECO:0007669"/>
    <property type="project" value="TreeGrafter"/>
</dbReference>
<dbReference type="Pfam" id="PF00072">
    <property type="entry name" value="Response_reg"/>
    <property type="match status" value="1"/>
</dbReference>
<dbReference type="SMART" id="SM00448">
    <property type="entry name" value="REC"/>
    <property type="match status" value="1"/>
</dbReference>
<dbReference type="PANTHER" id="PTHR48111:SF50">
    <property type="entry name" value="KDP OPERON TRANSCRIPTIONAL REGULATORY PROTEIN KDPE"/>
    <property type="match status" value="1"/>
</dbReference>
<dbReference type="GO" id="GO:0000156">
    <property type="term" value="F:phosphorelay response regulator activity"/>
    <property type="evidence" value="ECO:0007669"/>
    <property type="project" value="TreeGrafter"/>
</dbReference>
<dbReference type="Gene3D" id="1.10.10.10">
    <property type="entry name" value="Winged helix-like DNA-binding domain superfamily/Winged helix DNA-binding domain"/>
    <property type="match status" value="1"/>
</dbReference>
<proteinExistence type="predicted"/>
<dbReference type="InterPro" id="IPR001867">
    <property type="entry name" value="OmpR/PhoB-type_DNA-bd"/>
</dbReference>
<comment type="caution">
    <text evidence="12">The sequence shown here is derived from an EMBL/GenBank/DDBJ whole genome shotgun (WGS) entry which is preliminary data.</text>
</comment>
<dbReference type="PROSITE" id="PS51755">
    <property type="entry name" value="OMPR_PHOB"/>
    <property type="match status" value="1"/>
</dbReference>
<feature type="domain" description="Response regulatory" evidence="10">
    <location>
        <begin position="6"/>
        <end position="119"/>
    </location>
</feature>
<keyword evidence="6 9" id="KW-0238">DNA-binding</keyword>
<dbReference type="RefSeq" id="WP_340331702.1">
    <property type="nucleotide sequence ID" value="NZ_JAZHOF010000009.1"/>
</dbReference>
<accession>A0AAW9RYG6</accession>
<protein>
    <submittedName>
        <fullName evidence="12">Response regulator transcription factor</fullName>
    </submittedName>
</protein>
<comment type="subcellular location">
    <subcellularLocation>
        <location evidence="1">Cytoplasm</location>
    </subcellularLocation>
</comment>
<keyword evidence="4" id="KW-0902">Two-component regulatory system</keyword>
<organism evidence="12 13">
    <name type="scientific">Microbaculum marinum</name>
    <dbReference type="NCBI Taxonomy" id="1764581"/>
    <lineage>
        <taxon>Bacteria</taxon>
        <taxon>Pseudomonadati</taxon>
        <taxon>Pseudomonadota</taxon>
        <taxon>Alphaproteobacteria</taxon>
        <taxon>Hyphomicrobiales</taxon>
        <taxon>Tepidamorphaceae</taxon>
        <taxon>Microbaculum</taxon>
    </lineage>
</organism>
<dbReference type="Proteomes" id="UP001378188">
    <property type="component" value="Unassembled WGS sequence"/>
</dbReference>
<feature type="DNA-binding region" description="OmpR/PhoB-type" evidence="9">
    <location>
        <begin position="131"/>
        <end position="230"/>
    </location>
</feature>
<evidence type="ECO:0000256" key="2">
    <source>
        <dbReference type="ARBA" id="ARBA00022490"/>
    </source>
</evidence>
<dbReference type="CDD" id="cd00383">
    <property type="entry name" value="trans_reg_C"/>
    <property type="match status" value="1"/>
</dbReference>
<feature type="modified residue" description="4-aspartylphosphate" evidence="8">
    <location>
        <position position="55"/>
    </location>
</feature>
<dbReference type="InterPro" id="IPR039420">
    <property type="entry name" value="WalR-like"/>
</dbReference>
<dbReference type="Pfam" id="PF00486">
    <property type="entry name" value="Trans_reg_C"/>
    <property type="match status" value="1"/>
</dbReference>
<dbReference type="GO" id="GO:0045893">
    <property type="term" value="P:positive regulation of DNA-templated transcription"/>
    <property type="evidence" value="ECO:0007669"/>
    <property type="project" value="UniProtKB-ARBA"/>
</dbReference>
<dbReference type="PROSITE" id="PS50110">
    <property type="entry name" value="RESPONSE_REGULATORY"/>
    <property type="match status" value="1"/>
</dbReference>
<evidence type="ECO:0000256" key="6">
    <source>
        <dbReference type="ARBA" id="ARBA00023125"/>
    </source>
</evidence>
<dbReference type="EMBL" id="JAZHOF010000009">
    <property type="protein sequence ID" value="MEJ8574009.1"/>
    <property type="molecule type" value="Genomic_DNA"/>
</dbReference>
<evidence type="ECO:0000256" key="7">
    <source>
        <dbReference type="ARBA" id="ARBA00023163"/>
    </source>
</evidence>
<dbReference type="Gene3D" id="3.40.50.2300">
    <property type="match status" value="1"/>
</dbReference>
<feature type="domain" description="OmpR/PhoB-type" evidence="11">
    <location>
        <begin position="131"/>
        <end position="230"/>
    </location>
</feature>
<keyword evidence="5" id="KW-0805">Transcription regulation</keyword>
<dbReference type="GO" id="GO:0005829">
    <property type="term" value="C:cytosol"/>
    <property type="evidence" value="ECO:0007669"/>
    <property type="project" value="TreeGrafter"/>
</dbReference>
<dbReference type="GO" id="GO:0042802">
    <property type="term" value="F:identical protein binding"/>
    <property type="evidence" value="ECO:0007669"/>
    <property type="project" value="UniProtKB-ARBA"/>
</dbReference>
<keyword evidence="2" id="KW-0963">Cytoplasm</keyword>
<evidence type="ECO:0000256" key="8">
    <source>
        <dbReference type="PROSITE-ProRule" id="PRU00169"/>
    </source>
</evidence>
<evidence type="ECO:0000256" key="1">
    <source>
        <dbReference type="ARBA" id="ARBA00004496"/>
    </source>
</evidence>
<name>A0AAW9RYG6_9HYPH</name>
<evidence type="ECO:0000259" key="11">
    <source>
        <dbReference type="PROSITE" id="PS51755"/>
    </source>
</evidence>
<evidence type="ECO:0000256" key="4">
    <source>
        <dbReference type="ARBA" id="ARBA00023012"/>
    </source>
</evidence>
<keyword evidence="13" id="KW-1185">Reference proteome</keyword>